<feature type="non-terminal residue" evidence="1">
    <location>
        <position position="1"/>
    </location>
</feature>
<evidence type="ECO:0000313" key="1">
    <source>
        <dbReference type="EMBL" id="CAG8626204.1"/>
    </source>
</evidence>
<dbReference type="EMBL" id="CAJVQB010004079">
    <property type="protein sequence ID" value="CAG8626204.1"/>
    <property type="molecule type" value="Genomic_DNA"/>
</dbReference>
<reference evidence="1 2" key="1">
    <citation type="submission" date="2021-06" db="EMBL/GenBank/DDBJ databases">
        <authorList>
            <person name="Kallberg Y."/>
            <person name="Tangrot J."/>
            <person name="Rosling A."/>
        </authorList>
    </citation>
    <scope>NUCLEOTIDE SEQUENCE [LARGE SCALE GENOMIC DNA]</scope>
    <source>
        <strain evidence="1 2">120-4 pot B 10/14</strain>
    </source>
</reference>
<dbReference type="Proteomes" id="UP000789901">
    <property type="component" value="Unassembled WGS sequence"/>
</dbReference>
<accession>A0ABN7ULG8</accession>
<keyword evidence="2" id="KW-1185">Reference proteome</keyword>
<evidence type="ECO:0000313" key="2">
    <source>
        <dbReference type="Proteomes" id="UP000789901"/>
    </source>
</evidence>
<name>A0ABN7ULG8_GIGMA</name>
<organism evidence="1 2">
    <name type="scientific">Gigaspora margarita</name>
    <dbReference type="NCBI Taxonomy" id="4874"/>
    <lineage>
        <taxon>Eukaryota</taxon>
        <taxon>Fungi</taxon>
        <taxon>Fungi incertae sedis</taxon>
        <taxon>Mucoromycota</taxon>
        <taxon>Glomeromycotina</taxon>
        <taxon>Glomeromycetes</taxon>
        <taxon>Diversisporales</taxon>
        <taxon>Gigasporaceae</taxon>
        <taxon>Gigaspora</taxon>
    </lineage>
</organism>
<protein>
    <submittedName>
        <fullName evidence="1">43651_t:CDS:1</fullName>
    </submittedName>
</protein>
<comment type="caution">
    <text evidence="1">The sequence shown here is derived from an EMBL/GenBank/DDBJ whole genome shotgun (WGS) entry which is preliminary data.</text>
</comment>
<gene>
    <name evidence="1" type="ORF">GMARGA_LOCUS8091</name>
</gene>
<sequence>VSISSAETLRQSYLKPVYEKHISMVKLEFVGKPIAIIADETTDDCAKSVVNILFNYQNVTKLVVVDFLNEINNVMVGQIILRTLHEMFEHCGGVSYASWSESTGANLWKLPTVDLHNSETTTNKIEMPSLFFGRFKESYRLNLNNKLLDVCETEKNSVEDVHEADRNLVEAKVNHDEEYIVY</sequence>
<proteinExistence type="predicted"/>